<dbReference type="PRINTS" id="PR00690">
    <property type="entry name" value="ADHESNFAMILY"/>
</dbReference>
<comment type="similarity">
    <text evidence="5">Belongs to the bacterial solute-binding protein 9 family.</text>
</comment>
<dbReference type="Proteomes" id="UP000012015">
    <property type="component" value="Unassembled WGS sequence"/>
</dbReference>
<evidence type="ECO:0000313" key="9">
    <source>
        <dbReference type="Proteomes" id="UP000012015"/>
    </source>
</evidence>
<evidence type="ECO:0000256" key="1">
    <source>
        <dbReference type="ARBA" id="ARBA00004196"/>
    </source>
</evidence>
<dbReference type="EMBL" id="AOCK01000002">
    <property type="protein sequence ID" value="EMQ99713.1"/>
    <property type="molecule type" value="Genomic_DNA"/>
</dbReference>
<feature type="chain" id="PRO_5004082139" evidence="7">
    <location>
        <begin position="33"/>
        <end position="332"/>
    </location>
</feature>
<reference evidence="8 9" key="1">
    <citation type="journal article" date="2013" name="Genome Announc.">
        <title>Draft Genome Sequence of Arthrobacter gangotriensis Strain Lz1yT, Isolated from a Penguin Rookery Soil Sample Collected in Antarctica, near the Indian Station Dakshin Gangotri.</title>
        <authorList>
            <person name="Shivaji S."/>
            <person name="Ara S."/>
            <person name="Bandi S."/>
            <person name="Singh A."/>
            <person name="Kumar Pinnaka A."/>
        </authorList>
    </citation>
    <scope>NUCLEOTIDE SEQUENCE [LARGE SCALE GENOMIC DNA]</scope>
    <source>
        <strain evidence="8 9">Lz1y</strain>
    </source>
</reference>
<dbReference type="GO" id="GO:0030001">
    <property type="term" value="P:metal ion transport"/>
    <property type="evidence" value="ECO:0007669"/>
    <property type="project" value="InterPro"/>
</dbReference>
<dbReference type="SUPFAM" id="SSF53807">
    <property type="entry name" value="Helical backbone' metal receptor"/>
    <property type="match status" value="1"/>
</dbReference>
<keyword evidence="9" id="KW-1185">Reference proteome</keyword>
<evidence type="ECO:0000256" key="3">
    <source>
        <dbReference type="ARBA" id="ARBA00022723"/>
    </source>
</evidence>
<dbReference type="GO" id="GO:0030313">
    <property type="term" value="C:cell envelope"/>
    <property type="evidence" value="ECO:0007669"/>
    <property type="project" value="UniProtKB-SubCell"/>
</dbReference>
<evidence type="ECO:0000256" key="6">
    <source>
        <dbReference type="SAM" id="MobiDB-lite"/>
    </source>
</evidence>
<keyword evidence="4 7" id="KW-0732">Signal</keyword>
<dbReference type="InterPro" id="IPR006128">
    <property type="entry name" value="Lipoprotein_PsaA-like"/>
</dbReference>
<gene>
    <name evidence="8" type="ORF">ADIAG_00815</name>
</gene>
<organism evidence="8 9">
    <name type="scientific">Paeniglutamicibacter gangotriensis Lz1y</name>
    <dbReference type="NCBI Taxonomy" id="1276920"/>
    <lineage>
        <taxon>Bacteria</taxon>
        <taxon>Bacillati</taxon>
        <taxon>Actinomycetota</taxon>
        <taxon>Actinomycetes</taxon>
        <taxon>Micrococcales</taxon>
        <taxon>Micrococcaceae</taxon>
        <taxon>Paeniglutamicibacter</taxon>
    </lineage>
</organism>
<proteinExistence type="inferred from homology"/>
<keyword evidence="2 5" id="KW-0813">Transport</keyword>
<dbReference type="PATRIC" id="fig|1276920.7.peg.816"/>
<sequence>MSKPPRNRATLRTLAAVSSVLLLAACSATAPAAEKTPGSGVLQVVASTSVYADVAQEIGGSAVEVRALVEQTSQDPHSYEATARDKLAVSKAEVIIANGGGYDPFMDALAGGLDLPDDAITRAVDFQQEHGAEGESAAQDRAETSEHSESEHSGHDHSAGNEHVWYDVHTVGALAAGLAMEYSELRPEHTEQFAAAAAAFQKRIDELSQKIVNLQGVARGKKFAMTEPLPFHLLTDAGMQDGTPEGISEAMEAGEDVPPLLLKKLSEGLAAGDYSVLAVNTQTTGPQSQKVAELARQAGVPVLEMTETLPEGQNYFSWMESNVQQLEVALGR</sequence>
<evidence type="ECO:0000256" key="7">
    <source>
        <dbReference type="SAM" id="SignalP"/>
    </source>
</evidence>
<accession>M7NMG5</accession>
<dbReference type="eggNOG" id="COG0803">
    <property type="taxonomic scope" value="Bacteria"/>
</dbReference>
<comment type="subcellular location">
    <subcellularLocation>
        <location evidence="1">Cell envelope</location>
    </subcellularLocation>
</comment>
<name>M7NMG5_9MICC</name>
<dbReference type="GO" id="GO:0007155">
    <property type="term" value="P:cell adhesion"/>
    <property type="evidence" value="ECO:0007669"/>
    <property type="project" value="InterPro"/>
</dbReference>
<dbReference type="PROSITE" id="PS51257">
    <property type="entry name" value="PROKAR_LIPOPROTEIN"/>
    <property type="match status" value="1"/>
</dbReference>
<evidence type="ECO:0000256" key="4">
    <source>
        <dbReference type="ARBA" id="ARBA00022729"/>
    </source>
</evidence>
<dbReference type="STRING" id="1276920.ADIAG_00815"/>
<dbReference type="GO" id="GO:0046872">
    <property type="term" value="F:metal ion binding"/>
    <property type="evidence" value="ECO:0007669"/>
    <property type="project" value="UniProtKB-KW"/>
</dbReference>
<dbReference type="InterPro" id="IPR050492">
    <property type="entry name" value="Bact_metal-bind_prot9"/>
</dbReference>
<dbReference type="AlphaFoldDB" id="M7NMG5"/>
<dbReference type="Gene3D" id="3.40.50.1980">
    <property type="entry name" value="Nitrogenase molybdenum iron protein domain"/>
    <property type="match status" value="2"/>
</dbReference>
<feature type="region of interest" description="Disordered" evidence="6">
    <location>
        <begin position="128"/>
        <end position="160"/>
    </location>
</feature>
<dbReference type="PANTHER" id="PTHR42953:SF1">
    <property type="entry name" value="METAL-BINDING PROTEIN HI_0362-RELATED"/>
    <property type="match status" value="1"/>
</dbReference>
<evidence type="ECO:0000313" key="8">
    <source>
        <dbReference type="EMBL" id="EMQ99713.1"/>
    </source>
</evidence>
<dbReference type="PANTHER" id="PTHR42953">
    <property type="entry name" value="HIGH-AFFINITY ZINC UPTAKE SYSTEM PROTEIN ZNUA-RELATED"/>
    <property type="match status" value="1"/>
</dbReference>
<feature type="signal peptide" evidence="7">
    <location>
        <begin position="1"/>
        <end position="32"/>
    </location>
</feature>
<dbReference type="RefSeq" id="WP_007270020.1">
    <property type="nucleotide sequence ID" value="NZ_AOCK01000002.1"/>
</dbReference>
<evidence type="ECO:0000256" key="5">
    <source>
        <dbReference type="RuleBase" id="RU003512"/>
    </source>
</evidence>
<dbReference type="Pfam" id="PF01297">
    <property type="entry name" value="ZnuA"/>
    <property type="match status" value="1"/>
</dbReference>
<comment type="caution">
    <text evidence="8">The sequence shown here is derived from an EMBL/GenBank/DDBJ whole genome shotgun (WGS) entry which is preliminary data.</text>
</comment>
<keyword evidence="3" id="KW-0479">Metal-binding</keyword>
<dbReference type="InterPro" id="IPR006127">
    <property type="entry name" value="ZnuA-like"/>
</dbReference>
<protein>
    <submittedName>
        <fullName evidence="8">Periplasmic solute binding protein</fullName>
    </submittedName>
</protein>
<evidence type="ECO:0000256" key="2">
    <source>
        <dbReference type="ARBA" id="ARBA00022448"/>
    </source>
</evidence>